<dbReference type="RefSeq" id="WP_259315983.1">
    <property type="nucleotide sequence ID" value="NZ_CP087164.1"/>
</dbReference>
<evidence type="ECO:0000313" key="2">
    <source>
        <dbReference type="EMBL" id="UGS36310.1"/>
    </source>
</evidence>
<organism evidence="2 3">
    <name type="scientific">Capillimicrobium parvum</name>
    <dbReference type="NCBI Taxonomy" id="2884022"/>
    <lineage>
        <taxon>Bacteria</taxon>
        <taxon>Bacillati</taxon>
        <taxon>Actinomycetota</taxon>
        <taxon>Thermoleophilia</taxon>
        <taxon>Solirubrobacterales</taxon>
        <taxon>Capillimicrobiaceae</taxon>
        <taxon>Capillimicrobium</taxon>
    </lineage>
</organism>
<proteinExistence type="predicted"/>
<keyword evidence="3" id="KW-1185">Reference proteome</keyword>
<dbReference type="Pfam" id="PF01928">
    <property type="entry name" value="CYTH"/>
    <property type="match status" value="1"/>
</dbReference>
<dbReference type="Proteomes" id="UP001162834">
    <property type="component" value="Chromosome"/>
</dbReference>
<dbReference type="PANTHER" id="PTHR21028">
    <property type="entry name" value="SI:CH211-156B7.4"/>
    <property type="match status" value="1"/>
</dbReference>
<gene>
    <name evidence="2" type="ORF">DSM104329_02714</name>
</gene>
<reference evidence="2" key="1">
    <citation type="journal article" date="2022" name="Int. J. Syst. Evol. Microbiol.">
        <title>Pseudomonas aegrilactucae sp. nov. and Pseudomonas morbosilactucae sp. nov., pathogens causing bacterial rot of lettuce in Japan.</title>
        <authorList>
            <person name="Sawada H."/>
            <person name="Fujikawa T."/>
            <person name="Satou M."/>
        </authorList>
    </citation>
    <scope>NUCLEOTIDE SEQUENCE</scope>
    <source>
        <strain evidence="2">0166_1</strain>
    </source>
</reference>
<dbReference type="AlphaFoldDB" id="A0A9E6XY19"/>
<accession>A0A9E6XY19</accession>
<feature type="domain" description="CYTH" evidence="1">
    <location>
        <begin position="2"/>
        <end position="169"/>
    </location>
</feature>
<dbReference type="CDD" id="cd07890">
    <property type="entry name" value="CYTH-like_AC_IV-like"/>
    <property type="match status" value="1"/>
</dbReference>
<evidence type="ECO:0000259" key="1">
    <source>
        <dbReference type="SMART" id="SM01118"/>
    </source>
</evidence>
<evidence type="ECO:0000313" key="3">
    <source>
        <dbReference type="Proteomes" id="UP001162834"/>
    </source>
</evidence>
<dbReference type="InterPro" id="IPR033469">
    <property type="entry name" value="CYTH-like_dom_sf"/>
</dbReference>
<dbReference type="Gene3D" id="2.40.320.10">
    <property type="entry name" value="Hypothetical Protein Pfu-838710-001"/>
    <property type="match status" value="1"/>
</dbReference>
<dbReference type="InterPro" id="IPR023577">
    <property type="entry name" value="CYTH_domain"/>
</dbReference>
<dbReference type="PANTHER" id="PTHR21028:SF2">
    <property type="entry name" value="CYTH DOMAIN-CONTAINING PROTEIN"/>
    <property type="match status" value="1"/>
</dbReference>
<dbReference type="InterPro" id="IPR008173">
    <property type="entry name" value="Adenylyl_cyclase_CyaB"/>
</dbReference>
<protein>
    <recommendedName>
        <fullName evidence="1">CYTH domain-containing protein</fullName>
    </recommendedName>
</protein>
<dbReference type="KEGG" id="sbae:DSM104329_02714"/>
<dbReference type="SMART" id="SM01118">
    <property type="entry name" value="CYTH"/>
    <property type="match status" value="1"/>
</dbReference>
<dbReference type="SUPFAM" id="SSF55154">
    <property type="entry name" value="CYTH-like phosphatases"/>
    <property type="match status" value="1"/>
</dbReference>
<sequence length="183" mass="20269">MRRNVEWKARLRDPDAALGAAWAAGAEDEATLHQRDTYFHAVMGRLKLREQPPALAELIQYDRMDRAGPRTSAYRIVEVLDPAPLREALGAALGIRAVVEKERRVLLHAGTRIHLDAVDGLGTFAEVEAVVADGERLEDAHARAERWRALLGVADEDLLAVSYVDLMERTVSRRGPTSGRSGR</sequence>
<dbReference type="EMBL" id="CP087164">
    <property type="protein sequence ID" value="UGS36310.1"/>
    <property type="molecule type" value="Genomic_DNA"/>
</dbReference>
<name>A0A9E6XY19_9ACTN</name>